<evidence type="ECO:0000313" key="2">
    <source>
        <dbReference type="EMBL" id="GFH21479.1"/>
    </source>
</evidence>
<dbReference type="EMBL" id="BLLF01001838">
    <property type="protein sequence ID" value="GFH21479.1"/>
    <property type="molecule type" value="Genomic_DNA"/>
</dbReference>
<proteinExistence type="predicted"/>
<dbReference type="AlphaFoldDB" id="A0A699ZPB4"/>
<name>A0A699ZPB4_HAELA</name>
<sequence length="200" mass="19834">MEGSSGKRHGRILRQAAWKYSVNDCPHARTANPVAVPPCRGGGGRQEGLDGRTQGHGESMEDDLGGGAAPPPAAASLEGLPAAAATATSAQSAVAQSAVAPAVAQQPTAALPAAPCAEAHPAGGPASVAEVLASAEATGTNAQQSAAAVTLPTRDAVDLPGRGFTLELGAREQAGKQQRSLRGSAWRQNTSRAGGQPPGK</sequence>
<reference evidence="2 3" key="1">
    <citation type="submission" date="2020-02" db="EMBL/GenBank/DDBJ databases">
        <title>Draft genome sequence of Haematococcus lacustris strain NIES-144.</title>
        <authorList>
            <person name="Morimoto D."/>
            <person name="Nakagawa S."/>
            <person name="Yoshida T."/>
            <person name="Sawayama S."/>
        </authorList>
    </citation>
    <scope>NUCLEOTIDE SEQUENCE [LARGE SCALE GENOMIC DNA]</scope>
    <source>
        <strain evidence="2 3">NIES-144</strain>
    </source>
</reference>
<dbReference type="Proteomes" id="UP000485058">
    <property type="component" value="Unassembled WGS sequence"/>
</dbReference>
<feature type="compositionally biased region" description="Polar residues" evidence="1">
    <location>
        <begin position="175"/>
        <end position="193"/>
    </location>
</feature>
<protein>
    <submittedName>
        <fullName evidence="2">Uncharacterized protein</fullName>
    </submittedName>
</protein>
<organism evidence="2 3">
    <name type="scientific">Haematococcus lacustris</name>
    <name type="common">Green alga</name>
    <name type="synonym">Haematococcus pluvialis</name>
    <dbReference type="NCBI Taxonomy" id="44745"/>
    <lineage>
        <taxon>Eukaryota</taxon>
        <taxon>Viridiplantae</taxon>
        <taxon>Chlorophyta</taxon>
        <taxon>core chlorophytes</taxon>
        <taxon>Chlorophyceae</taxon>
        <taxon>CS clade</taxon>
        <taxon>Chlamydomonadales</taxon>
        <taxon>Haematococcaceae</taxon>
        <taxon>Haematococcus</taxon>
    </lineage>
</organism>
<feature type="compositionally biased region" description="Basic and acidic residues" evidence="1">
    <location>
        <begin position="47"/>
        <end position="59"/>
    </location>
</feature>
<comment type="caution">
    <text evidence="2">The sequence shown here is derived from an EMBL/GenBank/DDBJ whole genome shotgun (WGS) entry which is preliminary data.</text>
</comment>
<feature type="region of interest" description="Disordered" evidence="1">
    <location>
        <begin position="169"/>
        <end position="200"/>
    </location>
</feature>
<feature type="region of interest" description="Disordered" evidence="1">
    <location>
        <begin position="30"/>
        <end position="126"/>
    </location>
</feature>
<feature type="compositionally biased region" description="Low complexity" evidence="1">
    <location>
        <begin position="74"/>
        <end position="126"/>
    </location>
</feature>
<accession>A0A699ZPB4</accession>
<keyword evidence="3" id="KW-1185">Reference proteome</keyword>
<evidence type="ECO:0000313" key="3">
    <source>
        <dbReference type="Proteomes" id="UP000485058"/>
    </source>
</evidence>
<evidence type="ECO:0000256" key="1">
    <source>
        <dbReference type="SAM" id="MobiDB-lite"/>
    </source>
</evidence>
<gene>
    <name evidence="2" type="ORF">HaLaN_18793</name>
</gene>